<dbReference type="Pfam" id="PF05960">
    <property type="entry name" value="DUF885"/>
    <property type="match status" value="1"/>
</dbReference>
<proteinExistence type="predicted"/>
<keyword evidence="2" id="KW-1185">Reference proteome</keyword>
<comment type="caution">
    <text evidence="1">The sequence shown here is derived from an EMBL/GenBank/DDBJ whole genome shotgun (WGS) entry which is preliminary data.</text>
</comment>
<gene>
    <name evidence="1" type="ORF">H9622_06690</name>
</gene>
<evidence type="ECO:0000313" key="2">
    <source>
        <dbReference type="Proteomes" id="UP000602532"/>
    </source>
</evidence>
<dbReference type="Proteomes" id="UP000602532">
    <property type="component" value="Unassembled WGS sequence"/>
</dbReference>
<accession>A0ABR8X260</accession>
<sequence>MTTVRQIADEYTAALAAREPAAALALRIERPERALADLSPEWLEARYALQGEVLDRLAALPDDAPDAVLRAAMVERLSGDRALFDTGFTMRMVAGLASPMHLILEGVEGLTISDDAGGIAVLERTEAAPAAVREYIRSLERARELGREGRFSGTGVASVRQIGLLADQAEGWADADYFATLDRAPGLSPELTARADAAAAAMAEALRELVRFLREDLTPDAPAEDAMGLEVYPTMVASMLGTPVDLEEVYAFGWSELERLVALSRELAEQLGGTGDDPVRSAARLLDADPRYRLEGIESIVAWLRRRVAESAEVLGAEAFVLPSTIDDVECVVSQASTGVVYYTPAPPDGSVPSRIVWTIPSGVPMAATWQEVTSVHHEGLPGHHLEHAMNRANAGLHPWQRYLCEVHGYAEGWAHYAEALSDELGLIRDPAERLGMVLGQIWRSARIVTDIGLHTKWLLPANSLTTETEWTPELARKFLEDFAMVEPDLARFEVDRYLGIPGQALAFKVGAKLWMEARAAWRESRGADARLADFHREALALGPMGLAPLRAQLLAG</sequence>
<dbReference type="EMBL" id="JACSPM010000001">
    <property type="protein sequence ID" value="MBD8023278.1"/>
    <property type="molecule type" value="Genomic_DNA"/>
</dbReference>
<dbReference type="RefSeq" id="WP_191765416.1">
    <property type="nucleotide sequence ID" value="NZ_JACSPM010000001.1"/>
</dbReference>
<dbReference type="PANTHER" id="PTHR33361:SF2">
    <property type="entry name" value="DUF885 DOMAIN-CONTAINING PROTEIN"/>
    <property type="match status" value="1"/>
</dbReference>
<organism evidence="1 2">
    <name type="scientific">Microbacterium gallinarum</name>
    <dbReference type="NCBI Taxonomy" id="2762209"/>
    <lineage>
        <taxon>Bacteria</taxon>
        <taxon>Bacillati</taxon>
        <taxon>Actinomycetota</taxon>
        <taxon>Actinomycetes</taxon>
        <taxon>Micrococcales</taxon>
        <taxon>Microbacteriaceae</taxon>
        <taxon>Microbacterium</taxon>
    </lineage>
</organism>
<name>A0ABR8X260_9MICO</name>
<evidence type="ECO:0000313" key="1">
    <source>
        <dbReference type="EMBL" id="MBD8023278.1"/>
    </source>
</evidence>
<reference evidence="1 2" key="1">
    <citation type="submission" date="2020-08" db="EMBL/GenBank/DDBJ databases">
        <title>A Genomic Blueprint of the Chicken Gut Microbiome.</title>
        <authorList>
            <person name="Gilroy R."/>
            <person name="Ravi A."/>
            <person name="Getino M."/>
            <person name="Pursley I."/>
            <person name="Horton D.L."/>
            <person name="Alikhan N.-F."/>
            <person name="Baker D."/>
            <person name="Gharbi K."/>
            <person name="Hall N."/>
            <person name="Watson M."/>
            <person name="Adriaenssens E.M."/>
            <person name="Foster-Nyarko E."/>
            <person name="Jarju S."/>
            <person name="Secka A."/>
            <person name="Antonio M."/>
            <person name="Oren A."/>
            <person name="Chaudhuri R."/>
            <person name="La Ragione R.M."/>
            <person name="Hildebrand F."/>
            <person name="Pallen M.J."/>
        </authorList>
    </citation>
    <scope>NUCLEOTIDE SEQUENCE [LARGE SCALE GENOMIC DNA]</scope>
    <source>
        <strain evidence="1 2">Sa1CUA4</strain>
    </source>
</reference>
<dbReference type="PANTHER" id="PTHR33361">
    <property type="entry name" value="GLR0591 PROTEIN"/>
    <property type="match status" value="1"/>
</dbReference>
<protein>
    <submittedName>
        <fullName evidence="1">DUF885 domain-containing protein</fullName>
    </submittedName>
</protein>
<dbReference type="InterPro" id="IPR010281">
    <property type="entry name" value="DUF885"/>
</dbReference>